<protein>
    <submittedName>
        <fullName evidence="1">NAD(P)H dehydrogenase (Quinone)</fullName>
    </submittedName>
</protein>
<sequence length="56" mass="5923">MLLHLGMVVVGLPYAFQGQMGVDTVKGGARQPSQIELDGARFQCRHVAAIAAKLAT</sequence>
<name>A0ABQ4TYS6_9HYPH</name>
<keyword evidence="2" id="KW-1185">Reference proteome</keyword>
<dbReference type="Proteomes" id="UP001055057">
    <property type="component" value="Unassembled WGS sequence"/>
</dbReference>
<dbReference type="SUPFAM" id="SSF52218">
    <property type="entry name" value="Flavoproteins"/>
    <property type="match status" value="1"/>
</dbReference>
<proteinExistence type="predicted"/>
<gene>
    <name evidence="1" type="ORF">MPOCJGCO_1789</name>
</gene>
<dbReference type="InterPro" id="IPR029039">
    <property type="entry name" value="Flavoprotein-like_sf"/>
</dbReference>
<reference evidence="1" key="1">
    <citation type="journal article" date="2021" name="Front. Microbiol.">
        <title>Comprehensive Comparative Genomics and Phenotyping of Methylobacterium Species.</title>
        <authorList>
            <person name="Alessa O."/>
            <person name="Ogura Y."/>
            <person name="Fujitani Y."/>
            <person name="Takami H."/>
            <person name="Hayashi T."/>
            <person name="Sahin N."/>
            <person name="Tani A."/>
        </authorList>
    </citation>
    <scope>NUCLEOTIDE SEQUENCE</scope>
    <source>
        <strain evidence="1">DSM 23632</strain>
    </source>
</reference>
<dbReference type="EMBL" id="BPRB01000089">
    <property type="protein sequence ID" value="GJE59689.1"/>
    <property type="molecule type" value="Genomic_DNA"/>
</dbReference>
<accession>A0ABQ4TYS6</accession>
<evidence type="ECO:0000313" key="2">
    <source>
        <dbReference type="Proteomes" id="UP001055057"/>
    </source>
</evidence>
<dbReference type="Gene3D" id="3.40.50.360">
    <property type="match status" value="1"/>
</dbReference>
<organism evidence="1 2">
    <name type="scientific">Methylobacterium trifolii</name>
    <dbReference type="NCBI Taxonomy" id="1003092"/>
    <lineage>
        <taxon>Bacteria</taxon>
        <taxon>Pseudomonadati</taxon>
        <taxon>Pseudomonadota</taxon>
        <taxon>Alphaproteobacteria</taxon>
        <taxon>Hyphomicrobiales</taxon>
        <taxon>Methylobacteriaceae</taxon>
        <taxon>Methylobacterium</taxon>
    </lineage>
</organism>
<comment type="caution">
    <text evidence="1">The sequence shown here is derived from an EMBL/GenBank/DDBJ whole genome shotgun (WGS) entry which is preliminary data.</text>
</comment>
<evidence type="ECO:0000313" key="1">
    <source>
        <dbReference type="EMBL" id="GJE59689.1"/>
    </source>
</evidence>
<reference evidence="1" key="2">
    <citation type="submission" date="2021-08" db="EMBL/GenBank/DDBJ databases">
        <authorList>
            <person name="Tani A."/>
            <person name="Ola A."/>
            <person name="Ogura Y."/>
            <person name="Katsura K."/>
            <person name="Hayashi T."/>
        </authorList>
    </citation>
    <scope>NUCLEOTIDE SEQUENCE</scope>
    <source>
        <strain evidence="1">DSM 23632</strain>
    </source>
</reference>